<accession>A0A5C5V2A6</accession>
<comment type="caution">
    <text evidence="3">The sequence shown here is derived from an EMBL/GenBank/DDBJ whole genome shotgun (WGS) entry which is preliminary data.</text>
</comment>
<feature type="domain" description="3-keto-alpha-glucoside-1,2-lyase/3-keto-2-hydroxy-glucal hydratase" evidence="2">
    <location>
        <begin position="205"/>
        <end position="387"/>
    </location>
</feature>
<dbReference type="RefSeq" id="WP_146434329.1">
    <property type="nucleotide sequence ID" value="NZ_SJPF01000004.1"/>
</dbReference>
<name>A0A5C5V2A6_9BACT</name>
<dbReference type="EMBL" id="SJPF01000004">
    <property type="protein sequence ID" value="TWT31852.1"/>
    <property type="molecule type" value="Genomic_DNA"/>
</dbReference>
<keyword evidence="4" id="KW-1185">Reference proteome</keyword>
<evidence type="ECO:0000256" key="1">
    <source>
        <dbReference type="SAM" id="SignalP"/>
    </source>
</evidence>
<dbReference type="OrthoDB" id="211384at2"/>
<reference evidence="3 4" key="1">
    <citation type="submission" date="2019-02" db="EMBL/GenBank/DDBJ databases">
        <title>Deep-cultivation of Planctomycetes and their phenomic and genomic characterization uncovers novel biology.</title>
        <authorList>
            <person name="Wiegand S."/>
            <person name="Jogler M."/>
            <person name="Boedeker C."/>
            <person name="Pinto D."/>
            <person name="Vollmers J."/>
            <person name="Rivas-Marin E."/>
            <person name="Kohn T."/>
            <person name="Peeters S.H."/>
            <person name="Heuer A."/>
            <person name="Rast P."/>
            <person name="Oberbeckmann S."/>
            <person name="Bunk B."/>
            <person name="Jeske O."/>
            <person name="Meyerdierks A."/>
            <person name="Storesund J.E."/>
            <person name="Kallscheuer N."/>
            <person name="Luecker S."/>
            <person name="Lage O.M."/>
            <person name="Pohl T."/>
            <person name="Merkel B.J."/>
            <person name="Hornburger P."/>
            <person name="Mueller R.-W."/>
            <person name="Bruemmer F."/>
            <person name="Labrenz M."/>
            <person name="Spormann A.M."/>
            <person name="Op Den Camp H."/>
            <person name="Overmann J."/>
            <person name="Amann R."/>
            <person name="Jetten M.S.M."/>
            <person name="Mascher T."/>
            <person name="Medema M.H."/>
            <person name="Devos D.P."/>
            <person name="Kaster A.-K."/>
            <person name="Ovreas L."/>
            <person name="Rohde M."/>
            <person name="Galperin M.Y."/>
            <person name="Jogler C."/>
        </authorList>
    </citation>
    <scope>NUCLEOTIDE SEQUENCE [LARGE SCALE GENOMIC DNA]</scope>
    <source>
        <strain evidence="3 4">Enr8</strain>
    </source>
</reference>
<keyword evidence="1" id="KW-0732">Signal</keyword>
<feature type="signal peptide" evidence="1">
    <location>
        <begin position="1"/>
        <end position="21"/>
    </location>
</feature>
<organism evidence="3 4">
    <name type="scientific">Blastopirellula retiformator</name>
    <dbReference type="NCBI Taxonomy" id="2527970"/>
    <lineage>
        <taxon>Bacteria</taxon>
        <taxon>Pseudomonadati</taxon>
        <taxon>Planctomycetota</taxon>
        <taxon>Planctomycetia</taxon>
        <taxon>Pirellulales</taxon>
        <taxon>Pirellulaceae</taxon>
        <taxon>Blastopirellula</taxon>
    </lineage>
</organism>
<dbReference type="Pfam" id="PF06439">
    <property type="entry name" value="3keto-disac_hyd"/>
    <property type="match status" value="2"/>
</dbReference>
<evidence type="ECO:0000259" key="2">
    <source>
        <dbReference type="Pfam" id="PF06439"/>
    </source>
</evidence>
<sequence length="409" mass="45847" precursor="true">MPNPRVLLALLFALIVAPLTAANAEQAPNTLTEAEIADGWILLFDGETTFGWRREGNTDWTIDQGVIRATKGDVGLLRTTTQFANYQLHVEFRAPEETNSGVFLRTAPKPESPTYDCYELNIAPESNSFPTGSLVGRMKVTPECTPDQWHAFDVTVNQGTIVVQLDGAEVLKYEDPQYLGMGFIGLQHNSGEVEFRNVKLKPLGMESIFNGKDFTGWKTYPEMDSKFTVTEAGEIHAENGPGQLESEKPYGDFVFRIDAITHAKNLNSGVFFRCIPGEKMNGYECQIHNGYEAEDRTLPIDHGTGAIFRRVKARRVVSDDQKWFTKTLIAQGPHISVWVDGYQVTDWTDHRKKDDNPRRGLRTAPGTIMLQGHDPTTDLSFKNLQITELPQRWPVARNSKPADQEEASN</sequence>
<dbReference type="GO" id="GO:0016787">
    <property type="term" value="F:hydrolase activity"/>
    <property type="evidence" value="ECO:0007669"/>
    <property type="project" value="InterPro"/>
</dbReference>
<evidence type="ECO:0000313" key="4">
    <source>
        <dbReference type="Proteomes" id="UP000318878"/>
    </source>
</evidence>
<evidence type="ECO:0000313" key="3">
    <source>
        <dbReference type="EMBL" id="TWT31852.1"/>
    </source>
</evidence>
<feature type="chain" id="PRO_5022902455" description="3-keto-alpha-glucoside-1,2-lyase/3-keto-2-hydroxy-glucal hydratase domain-containing protein" evidence="1">
    <location>
        <begin position="22"/>
        <end position="409"/>
    </location>
</feature>
<dbReference type="Gene3D" id="2.60.120.560">
    <property type="entry name" value="Exo-inulinase, domain 1"/>
    <property type="match status" value="2"/>
</dbReference>
<gene>
    <name evidence="3" type="ORF">Enr8_37770</name>
</gene>
<proteinExistence type="predicted"/>
<dbReference type="Proteomes" id="UP000318878">
    <property type="component" value="Unassembled WGS sequence"/>
</dbReference>
<feature type="domain" description="3-keto-alpha-glucoside-1,2-lyase/3-keto-2-hydroxy-glucal hydratase" evidence="2">
    <location>
        <begin position="39"/>
        <end position="201"/>
    </location>
</feature>
<dbReference type="AlphaFoldDB" id="A0A5C5V2A6"/>
<protein>
    <recommendedName>
        <fullName evidence="2">3-keto-alpha-glucoside-1,2-lyase/3-keto-2-hydroxy-glucal hydratase domain-containing protein</fullName>
    </recommendedName>
</protein>
<dbReference type="InterPro" id="IPR010496">
    <property type="entry name" value="AL/BT2_dom"/>
</dbReference>